<dbReference type="EMBL" id="JAWDGP010006302">
    <property type="protein sequence ID" value="KAK3743528.1"/>
    <property type="molecule type" value="Genomic_DNA"/>
</dbReference>
<sequence length="103" mass="11842">MVVSTSWLLSWLCVLFVVAVGRRIVGAVYALWLGWFLGWTFNLAGLEVETCRIVHNLRTPDPRLKMKLCRKGDCRKQTSTTCEPLKTSAMNLRVMRKESRDLL</sequence>
<dbReference type="AlphaFoldDB" id="A0AAE0YEZ5"/>
<evidence type="ECO:0000313" key="1">
    <source>
        <dbReference type="EMBL" id="KAK3743528.1"/>
    </source>
</evidence>
<name>A0AAE0YEZ5_9GAST</name>
<protein>
    <submittedName>
        <fullName evidence="1">Uncharacterized protein</fullName>
    </submittedName>
</protein>
<organism evidence="1 2">
    <name type="scientific">Elysia crispata</name>
    <name type="common">lettuce slug</name>
    <dbReference type="NCBI Taxonomy" id="231223"/>
    <lineage>
        <taxon>Eukaryota</taxon>
        <taxon>Metazoa</taxon>
        <taxon>Spiralia</taxon>
        <taxon>Lophotrochozoa</taxon>
        <taxon>Mollusca</taxon>
        <taxon>Gastropoda</taxon>
        <taxon>Heterobranchia</taxon>
        <taxon>Euthyneura</taxon>
        <taxon>Panpulmonata</taxon>
        <taxon>Sacoglossa</taxon>
        <taxon>Placobranchoidea</taxon>
        <taxon>Plakobranchidae</taxon>
        <taxon>Elysia</taxon>
    </lineage>
</organism>
<gene>
    <name evidence="1" type="ORF">RRG08_027396</name>
</gene>
<proteinExistence type="predicted"/>
<dbReference type="Proteomes" id="UP001283361">
    <property type="component" value="Unassembled WGS sequence"/>
</dbReference>
<evidence type="ECO:0000313" key="2">
    <source>
        <dbReference type="Proteomes" id="UP001283361"/>
    </source>
</evidence>
<keyword evidence="2" id="KW-1185">Reference proteome</keyword>
<comment type="caution">
    <text evidence="1">The sequence shown here is derived from an EMBL/GenBank/DDBJ whole genome shotgun (WGS) entry which is preliminary data.</text>
</comment>
<reference evidence="1" key="1">
    <citation type="journal article" date="2023" name="G3 (Bethesda)">
        <title>A reference genome for the long-term kleptoplast-retaining sea slug Elysia crispata morphotype clarki.</title>
        <authorList>
            <person name="Eastman K.E."/>
            <person name="Pendleton A.L."/>
            <person name="Shaikh M.A."/>
            <person name="Suttiyut T."/>
            <person name="Ogas R."/>
            <person name="Tomko P."/>
            <person name="Gavelis G."/>
            <person name="Widhalm J.R."/>
            <person name="Wisecaver J.H."/>
        </authorList>
    </citation>
    <scope>NUCLEOTIDE SEQUENCE</scope>
    <source>
        <strain evidence="1">ECLA1</strain>
    </source>
</reference>
<accession>A0AAE0YEZ5</accession>